<dbReference type="Gene3D" id="2.60.40.10">
    <property type="entry name" value="Immunoglobulins"/>
    <property type="match status" value="1"/>
</dbReference>
<dbReference type="Pfam" id="PF01345">
    <property type="entry name" value="DUF11"/>
    <property type="match status" value="1"/>
</dbReference>
<dbReference type="PATRIC" id="fig|1813736.3.peg.5988"/>
<dbReference type="NCBIfam" id="TIGR01451">
    <property type="entry name" value="B_ant_repeat"/>
    <property type="match status" value="1"/>
</dbReference>
<dbReference type="RefSeq" id="WP_110173884.1">
    <property type="nucleotide sequence ID" value="NZ_CP015136.1"/>
</dbReference>
<dbReference type="PANTHER" id="PTHR35580:SF1">
    <property type="entry name" value="PHYTASE-LIKE DOMAIN-CONTAINING PROTEIN"/>
    <property type="match status" value="1"/>
</dbReference>
<accession>A0A143PUT2</accession>
<gene>
    <name evidence="3" type="ORF">LuPra_05700</name>
</gene>
<keyword evidence="4" id="KW-1185">Reference proteome</keyword>
<dbReference type="InterPro" id="IPR052918">
    <property type="entry name" value="Motility_Chemotaxis_Reg"/>
</dbReference>
<feature type="domain" description="DUF11" evidence="2">
    <location>
        <begin position="363"/>
        <end position="483"/>
    </location>
</feature>
<dbReference type="InterPro" id="IPR047589">
    <property type="entry name" value="DUF11_rpt"/>
</dbReference>
<reference evidence="4" key="2">
    <citation type="submission" date="2016-04" db="EMBL/GenBank/DDBJ databases">
        <title>First Complete Genome Sequence of a Subdivision 6 Acidobacterium.</title>
        <authorList>
            <person name="Huang S."/>
            <person name="Vieira S."/>
            <person name="Bunk B."/>
            <person name="Riedel T."/>
            <person name="Sproeer C."/>
            <person name="Overmann J."/>
        </authorList>
    </citation>
    <scope>NUCLEOTIDE SEQUENCE [LARGE SCALE GENOMIC DNA]</scope>
    <source>
        <strain evidence="4">DSM 100886 HEG_-6_39</strain>
    </source>
</reference>
<evidence type="ECO:0000256" key="1">
    <source>
        <dbReference type="SAM" id="MobiDB-lite"/>
    </source>
</evidence>
<dbReference type="KEGG" id="abac:LuPra_05700"/>
<dbReference type="Gene3D" id="2.60.290.11">
    <property type="entry name" value="TM1070-like"/>
    <property type="match status" value="2"/>
</dbReference>
<evidence type="ECO:0000313" key="4">
    <source>
        <dbReference type="Proteomes" id="UP000076079"/>
    </source>
</evidence>
<dbReference type="EMBL" id="CP015136">
    <property type="protein sequence ID" value="AMY12425.1"/>
    <property type="molecule type" value="Genomic_DNA"/>
</dbReference>
<dbReference type="OrthoDB" id="127173at2"/>
<feature type="compositionally biased region" description="Polar residues" evidence="1">
    <location>
        <begin position="476"/>
        <end position="490"/>
    </location>
</feature>
<sequence length="989" mass="102568">MSSTGALLYATYLGGLDTDVGSGIALGSGGSAYIFGYTSSDAVTEQSPVTANAYDQVMTGGSDAFVARYTAAGALDYFTFLGGNGGEASFYNGGIDVDAAGNVYVATDSSSGAGFLPVNGFDATLGSSSSSGFFVKLDTTRVGAAQAVYSTYITGTNGQNFVYGVAATDTGLAYIVGETSTTAGFPIKNAVQPAYQGGNRDAYLIKVDTTLTGADSLVFSTYLGGDQSEAAYDVAIDNAGRAVVAGYTNSASPQVVTKFPLVQPVANCPTFVRLTPFVTVIAAAGTAVDFSTCYASSQGFHGVATTATGDIWAVGSTNDDSTNPPTATGVPMVNPEQATYGRGFPGTGGGMDALMVRISPSTDMAIAKTAGPNPVLPDSILTYTLTVTNTGTEAAASVVVTDALPATVAFVSCVATNGGNCGVAGNTITVTYGTIAVGAGSAITIVARVNANAGAATTISNTATVASATRDSNLANNSATAQVSTPTLTPTGDADDDGLTNDFETRYGLNPFSNGPGNGPNDDPDGDGRTNLQEQQDGTHPRGFVITYLAEGATTASFETRLAIANPTLLPALVATRFQRSDGTTIRDYRVVPPMRRTTIDVKAVAGLEAAEFSTLIEADVQVVADRTMTWGNGYGSHAERGILTRTATKWYFAEGATLPNFNLFYLIQNPNTQAAQVRVTYLLPSGAPLVKDYTVGPQSRFNIWVNNEGRTDPTLGRLVNAELSAVLESINGVPIIAERAMYLDQPGRALGAGHESAGVTAPSTQWFLAEGATGDYFDEFILIANPQASPAAVQAEFLFANGQVITKTYTVGGNSRFNIWVDIEDPRLADAAVSTRITSTNGVPIIVERAMWWPGPKSDTWQEAHNSPGEITTGTRWAIAEGEVGGPRNIETYVLIANTSAFAGTARVTVLWEDGTAPLTRTFPLAANSRSNVAPAADFPETVGKRFGMLIESIGTTPAQIVVERAMYSDADGVRWAAGTNALATKLQ</sequence>
<name>A0A143PUT2_LUTPR</name>
<dbReference type="Proteomes" id="UP000076079">
    <property type="component" value="Chromosome"/>
</dbReference>
<dbReference type="InterPro" id="IPR013783">
    <property type="entry name" value="Ig-like_fold"/>
</dbReference>
<protein>
    <recommendedName>
        <fullName evidence="2">DUF11 domain-containing protein</fullName>
    </recommendedName>
</protein>
<reference evidence="3 4" key="1">
    <citation type="journal article" date="2016" name="Genome Announc.">
        <title>First Complete Genome Sequence of a Subdivision 6 Acidobacterium Strain.</title>
        <authorList>
            <person name="Huang S."/>
            <person name="Vieira S."/>
            <person name="Bunk B."/>
            <person name="Riedel T."/>
            <person name="Sproer C."/>
            <person name="Overmann J."/>
        </authorList>
    </citation>
    <scope>NUCLEOTIDE SEQUENCE [LARGE SCALE GENOMIC DNA]</scope>
    <source>
        <strain evidence="4">DSM 100886 HEG_-6_39</strain>
    </source>
</reference>
<dbReference type="InterPro" id="IPR001434">
    <property type="entry name" value="OmcB-like_DUF11"/>
</dbReference>
<dbReference type="AlphaFoldDB" id="A0A143PUT2"/>
<dbReference type="STRING" id="1855912.LuPra_05700"/>
<feature type="region of interest" description="Disordered" evidence="1">
    <location>
        <begin position="476"/>
        <end position="542"/>
    </location>
</feature>
<organism evidence="3 4">
    <name type="scientific">Luteitalea pratensis</name>
    <dbReference type="NCBI Taxonomy" id="1855912"/>
    <lineage>
        <taxon>Bacteria</taxon>
        <taxon>Pseudomonadati</taxon>
        <taxon>Acidobacteriota</taxon>
        <taxon>Vicinamibacteria</taxon>
        <taxon>Vicinamibacterales</taxon>
        <taxon>Vicinamibacteraceae</taxon>
        <taxon>Luteitalea</taxon>
    </lineage>
</organism>
<proteinExistence type="predicted"/>
<evidence type="ECO:0000313" key="3">
    <source>
        <dbReference type="EMBL" id="AMY12425.1"/>
    </source>
</evidence>
<dbReference type="PANTHER" id="PTHR35580">
    <property type="entry name" value="CELL SURFACE GLYCOPROTEIN (S-LAYER PROTEIN)-LIKE PROTEIN"/>
    <property type="match status" value="1"/>
</dbReference>
<dbReference type="InterPro" id="IPR036698">
    <property type="entry name" value="TM1070-like_sf"/>
</dbReference>
<evidence type="ECO:0000259" key="2">
    <source>
        <dbReference type="Pfam" id="PF01345"/>
    </source>
</evidence>